<dbReference type="Pfam" id="PF06114">
    <property type="entry name" value="Peptidase_M78"/>
    <property type="match status" value="1"/>
</dbReference>
<keyword evidence="3" id="KW-1185">Reference proteome</keyword>
<protein>
    <submittedName>
        <fullName evidence="2">ImmA/IrrE family metallo-endopeptidase</fullName>
    </submittedName>
</protein>
<dbReference type="Proteomes" id="UP001222800">
    <property type="component" value="Chromosome"/>
</dbReference>
<dbReference type="RefSeq" id="WP_277731718.1">
    <property type="nucleotide sequence ID" value="NZ_CP120733.1"/>
</dbReference>
<dbReference type="InterPro" id="IPR010359">
    <property type="entry name" value="IrrE_HExxH"/>
</dbReference>
<organism evidence="2 3">
    <name type="scientific">Tepidibacter hydrothermalis</name>
    <dbReference type="NCBI Taxonomy" id="3036126"/>
    <lineage>
        <taxon>Bacteria</taxon>
        <taxon>Bacillati</taxon>
        <taxon>Bacillota</taxon>
        <taxon>Clostridia</taxon>
        <taxon>Peptostreptococcales</taxon>
        <taxon>Peptostreptococcaceae</taxon>
        <taxon>Tepidibacter</taxon>
    </lineage>
</organism>
<proteinExistence type="predicted"/>
<reference evidence="2 3" key="1">
    <citation type="submission" date="2023-03" db="EMBL/GenBank/DDBJ databases">
        <title>Complete genome sequence of Tepidibacter sp. SWIR-1, isolated from a deep-sea hydrothermal vent.</title>
        <authorList>
            <person name="Li X."/>
        </authorList>
    </citation>
    <scope>NUCLEOTIDE SEQUENCE [LARGE SCALE GENOMIC DNA]</scope>
    <source>
        <strain evidence="2 3">SWIR-1</strain>
    </source>
</reference>
<dbReference type="EMBL" id="CP120733">
    <property type="protein sequence ID" value="WFD09775.1"/>
    <property type="molecule type" value="Genomic_DNA"/>
</dbReference>
<evidence type="ECO:0000313" key="3">
    <source>
        <dbReference type="Proteomes" id="UP001222800"/>
    </source>
</evidence>
<accession>A0ABY8ED01</accession>
<gene>
    <name evidence="2" type="ORF">P4S50_15460</name>
</gene>
<feature type="domain" description="IrrE N-terminal-like" evidence="1">
    <location>
        <begin position="20"/>
        <end position="133"/>
    </location>
</feature>
<name>A0ABY8ED01_9FIRM</name>
<sequence>MISTEKLETILDKCQILKLYAPLPESVLGYYYCHKDYYIILINENIRNNERLYRAVLAEEIGHYRTTIGDITPRKYMCYNERIELDKKELAALKWATDFLVPTDKLIDTIKNKIGFTFNELVDYFYVTEEFLMLKFKFMAKQKITWELDDKMYLCLHSLPTVSIFAKM</sequence>
<evidence type="ECO:0000259" key="1">
    <source>
        <dbReference type="Pfam" id="PF06114"/>
    </source>
</evidence>
<evidence type="ECO:0000313" key="2">
    <source>
        <dbReference type="EMBL" id="WFD09775.1"/>
    </source>
</evidence>